<proteinExistence type="inferred from homology"/>
<dbReference type="AlphaFoldDB" id="A0A6A6DXP8"/>
<gene>
    <name evidence="3" type="ORF">K469DRAFT_635892</name>
</gene>
<feature type="transmembrane region" description="Helical" evidence="2">
    <location>
        <begin position="45"/>
        <end position="66"/>
    </location>
</feature>
<evidence type="ECO:0000313" key="4">
    <source>
        <dbReference type="Proteomes" id="UP000800200"/>
    </source>
</evidence>
<dbReference type="Proteomes" id="UP000800200">
    <property type="component" value="Unassembled WGS sequence"/>
</dbReference>
<organism evidence="3 4">
    <name type="scientific">Zopfia rhizophila CBS 207.26</name>
    <dbReference type="NCBI Taxonomy" id="1314779"/>
    <lineage>
        <taxon>Eukaryota</taxon>
        <taxon>Fungi</taxon>
        <taxon>Dikarya</taxon>
        <taxon>Ascomycota</taxon>
        <taxon>Pezizomycotina</taxon>
        <taxon>Dothideomycetes</taxon>
        <taxon>Dothideomycetes incertae sedis</taxon>
        <taxon>Zopfiaceae</taxon>
        <taxon>Zopfia</taxon>
    </lineage>
</organism>
<dbReference type="PANTHER" id="PTHR33365">
    <property type="entry name" value="YALI0B05434P"/>
    <property type="match status" value="1"/>
</dbReference>
<evidence type="ECO:0000313" key="3">
    <source>
        <dbReference type="EMBL" id="KAF2182968.1"/>
    </source>
</evidence>
<keyword evidence="2" id="KW-0472">Membrane</keyword>
<keyword evidence="2" id="KW-1133">Transmembrane helix</keyword>
<reference evidence="3" key="1">
    <citation type="journal article" date="2020" name="Stud. Mycol.">
        <title>101 Dothideomycetes genomes: a test case for predicting lifestyles and emergence of pathogens.</title>
        <authorList>
            <person name="Haridas S."/>
            <person name="Albert R."/>
            <person name="Binder M."/>
            <person name="Bloem J."/>
            <person name="Labutti K."/>
            <person name="Salamov A."/>
            <person name="Andreopoulos B."/>
            <person name="Baker S."/>
            <person name="Barry K."/>
            <person name="Bills G."/>
            <person name="Bluhm B."/>
            <person name="Cannon C."/>
            <person name="Castanera R."/>
            <person name="Culley D."/>
            <person name="Daum C."/>
            <person name="Ezra D."/>
            <person name="Gonzalez J."/>
            <person name="Henrissat B."/>
            <person name="Kuo A."/>
            <person name="Liang C."/>
            <person name="Lipzen A."/>
            <person name="Lutzoni F."/>
            <person name="Magnuson J."/>
            <person name="Mondo S."/>
            <person name="Nolan M."/>
            <person name="Ohm R."/>
            <person name="Pangilinan J."/>
            <person name="Park H.-J."/>
            <person name="Ramirez L."/>
            <person name="Alfaro M."/>
            <person name="Sun H."/>
            <person name="Tritt A."/>
            <person name="Yoshinaga Y."/>
            <person name="Zwiers L.-H."/>
            <person name="Turgeon B."/>
            <person name="Goodwin S."/>
            <person name="Spatafora J."/>
            <person name="Crous P."/>
            <person name="Grigoriev I."/>
        </authorList>
    </citation>
    <scope>NUCLEOTIDE SEQUENCE</scope>
    <source>
        <strain evidence="3">CBS 207.26</strain>
    </source>
</reference>
<keyword evidence="4" id="KW-1185">Reference proteome</keyword>
<dbReference type="InterPro" id="IPR021765">
    <property type="entry name" value="UstYa-like"/>
</dbReference>
<protein>
    <submittedName>
        <fullName evidence="3">Uncharacterized protein</fullName>
    </submittedName>
</protein>
<evidence type="ECO:0000256" key="2">
    <source>
        <dbReference type="SAM" id="Phobius"/>
    </source>
</evidence>
<dbReference type="Pfam" id="PF11807">
    <property type="entry name" value="UstYa"/>
    <property type="match status" value="1"/>
</dbReference>
<comment type="similarity">
    <text evidence="1">Belongs to the ustYa family.</text>
</comment>
<dbReference type="GO" id="GO:0043386">
    <property type="term" value="P:mycotoxin biosynthetic process"/>
    <property type="evidence" value="ECO:0007669"/>
    <property type="project" value="InterPro"/>
</dbReference>
<evidence type="ECO:0000256" key="1">
    <source>
        <dbReference type="ARBA" id="ARBA00035112"/>
    </source>
</evidence>
<dbReference type="EMBL" id="ML994645">
    <property type="protein sequence ID" value="KAF2182968.1"/>
    <property type="molecule type" value="Genomic_DNA"/>
</dbReference>
<accession>A0A6A6DXP8</accession>
<name>A0A6A6DXP8_9PEZI</name>
<dbReference type="OrthoDB" id="3687641at2759"/>
<sequence>MVQKVEQNFHLVGSESDFGYSPSDRLLEEHLRPTRYRRCPPWERIVPWILHLLLLCTSFAFFISGFNTRKNLQCPDTWLPLIGNHAPIHTVRFNGTFDRSSPFKGPPSKTVDEAWDAILPLGAMSIPENVFQKLNASKYSAEVPPKAGGGRLALFEGIHLIHCVKTLWMATYPNYYTEEHKYSQEHHEEWRAHIDHCADMLRQKLMCDADPTLITYNWIKNHYAPHPNFNTQHKCRSYDRLLEVQLQHKVDGSRFRNGWILRPKDRPVVEFDEPPFDPNADR</sequence>
<dbReference type="PANTHER" id="PTHR33365:SF12">
    <property type="entry name" value="TAT PATHWAY SIGNAL SEQUENCE"/>
    <property type="match status" value="1"/>
</dbReference>
<keyword evidence="2" id="KW-0812">Transmembrane</keyword>